<reference evidence="4" key="1">
    <citation type="journal article" date="2019" name="Int. J. Syst. Evol. Microbiol.">
        <title>The Global Catalogue of Microorganisms (GCM) 10K type strain sequencing project: providing services to taxonomists for standard genome sequencing and annotation.</title>
        <authorList>
            <consortium name="The Broad Institute Genomics Platform"/>
            <consortium name="The Broad Institute Genome Sequencing Center for Infectious Disease"/>
            <person name="Wu L."/>
            <person name="Ma J."/>
        </authorList>
    </citation>
    <scope>NUCLEOTIDE SEQUENCE [LARGE SCALE GENOMIC DNA]</scope>
    <source>
        <strain evidence="4">JCM 15442</strain>
    </source>
</reference>
<evidence type="ECO:0000313" key="3">
    <source>
        <dbReference type="EMBL" id="GGL87049.1"/>
    </source>
</evidence>
<feature type="compositionally biased region" description="Low complexity" evidence="1">
    <location>
        <begin position="34"/>
        <end position="71"/>
    </location>
</feature>
<sequence>MSQFKMIFRKTPLIALAALPLTVGTVLAQQSSTAAANPTTQAQPQRIQPAQPGQRNQNQNGRGQQTQRQQGSGTNYADIYLQKLAAGLGVSVDKLKAAALAAGNATIDQGVKSGDIASNRAADMKTRLKDQPFAMLGGRGMGGPGGPGRRGMHGPDGRDGGRGKGPRGTSDGTDGTRGQANEGTVDSSAPEGGS</sequence>
<keyword evidence="2" id="KW-0732">Signal</keyword>
<protein>
    <submittedName>
        <fullName evidence="3">Uncharacterized protein</fullName>
    </submittedName>
</protein>
<proteinExistence type="predicted"/>
<evidence type="ECO:0000256" key="2">
    <source>
        <dbReference type="SAM" id="SignalP"/>
    </source>
</evidence>
<feature type="signal peptide" evidence="2">
    <location>
        <begin position="1"/>
        <end position="28"/>
    </location>
</feature>
<feature type="compositionally biased region" description="Low complexity" evidence="1">
    <location>
        <begin position="167"/>
        <end position="178"/>
    </location>
</feature>
<dbReference type="EMBL" id="BMOL01000012">
    <property type="protein sequence ID" value="GGL87049.1"/>
    <property type="molecule type" value="Genomic_DNA"/>
</dbReference>
<feature type="region of interest" description="Disordered" evidence="1">
    <location>
        <begin position="34"/>
        <end position="72"/>
    </location>
</feature>
<accession>A0ABQ2GE23</accession>
<dbReference type="Proteomes" id="UP000639973">
    <property type="component" value="Unassembled WGS sequence"/>
</dbReference>
<name>A0ABQ2GE23_9DEIO</name>
<feature type="chain" id="PRO_5047163715" evidence="2">
    <location>
        <begin position="29"/>
        <end position="194"/>
    </location>
</feature>
<dbReference type="RefSeq" id="WP_188972674.1">
    <property type="nucleotide sequence ID" value="NZ_BMOL01000012.1"/>
</dbReference>
<evidence type="ECO:0000313" key="4">
    <source>
        <dbReference type="Proteomes" id="UP000639973"/>
    </source>
</evidence>
<organism evidence="3 4">
    <name type="scientific">Deinococcus aerolatus</name>
    <dbReference type="NCBI Taxonomy" id="522487"/>
    <lineage>
        <taxon>Bacteria</taxon>
        <taxon>Thermotogati</taxon>
        <taxon>Deinococcota</taxon>
        <taxon>Deinococci</taxon>
        <taxon>Deinococcales</taxon>
        <taxon>Deinococcaceae</taxon>
        <taxon>Deinococcus</taxon>
    </lineage>
</organism>
<feature type="compositionally biased region" description="Gly residues" evidence="1">
    <location>
        <begin position="137"/>
        <end position="149"/>
    </location>
</feature>
<gene>
    <name evidence="3" type="ORF">GCM10010840_26180</name>
</gene>
<feature type="region of interest" description="Disordered" evidence="1">
    <location>
        <begin position="129"/>
        <end position="194"/>
    </location>
</feature>
<feature type="compositionally biased region" description="Basic and acidic residues" evidence="1">
    <location>
        <begin position="153"/>
        <end position="162"/>
    </location>
</feature>
<evidence type="ECO:0000256" key="1">
    <source>
        <dbReference type="SAM" id="MobiDB-lite"/>
    </source>
</evidence>
<comment type="caution">
    <text evidence="3">The sequence shown here is derived from an EMBL/GenBank/DDBJ whole genome shotgun (WGS) entry which is preliminary data.</text>
</comment>
<keyword evidence="4" id="KW-1185">Reference proteome</keyword>